<dbReference type="HOGENOM" id="CLU_048802_1_0_1"/>
<dbReference type="OrthoDB" id="448446at2759"/>
<accession>A0A067TP39</accession>
<evidence type="ECO:0000256" key="4">
    <source>
        <dbReference type="ARBA" id="ARBA00022552"/>
    </source>
</evidence>
<protein>
    <recommendedName>
        <fullName evidence="9">rRNA biogenesis protein RRP36</fullName>
    </recommendedName>
</protein>
<comment type="similarity">
    <text evidence="2 9">Belongs to the RRP36 family.</text>
</comment>
<dbReference type="STRING" id="685588.A0A067TP39"/>
<feature type="compositionally biased region" description="Acidic residues" evidence="10">
    <location>
        <begin position="97"/>
        <end position="114"/>
    </location>
</feature>
<feature type="region of interest" description="Disordered" evidence="10">
    <location>
        <begin position="350"/>
        <end position="405"/>
    </location>
</feature>
<evidence type="ECO:0000256" key="10">
    <source>
        <dbReference type="SAM" id="MobiDB-lite"/>
    </source>
</evidence>
<evidence type="ECO:0000313" key="12">
    <source>
        <dbReference type="Proteomes" id="UP000027222"/>
    </source>
</evidence>
<evidence type="ECO:0000313" key="11">
    <source>
        <dbReference type="EMBL" id="KDR84945.1"/>
    </source>
</evidence>
<reference evidence="12" key="1">
    <citation type="journal article" date="2014" name="Proc. Natl. Acad. Sci. U.S.A.">
        <title>Extensive sampling of basidiomycete genomes demonstrates inadequacy of the white-rot/brown-rot paradigm for wood decay fungi.</title>
        <authorList>
            <person name="Riley R."/>
            <person name="Salamov A.A."/>
            <person name="Brown D.W."/>
            <person name="Nagy L.G."/>
            <person name="Floudas D."/>
            <person name="Held B.W."/>
            <person name="Levasseur A."/>
            <person name="Lombard V."/>
            <person name="Morin E."/>
            <person name="Otillar R."/>
            <person name="Lindquist E.A."/>
            <person name="Sun H."/>
            <person name="LaButti K.M."/>
            <person name="Schmutz J."/>
            <person name="Jabbour D."/>
            <person name="Luo H."/>
            <person name="Baker S.E."/>
            <person name="Pisabarro A.G."/>
            <person name="Walton J.D."/>
            <person name="Blanchette R.A."/>
            <person name="Henrissat B."/>
            <person name="Martin F."/>
            <person name="Cullen D."/>
            <person name="Hibbett D.S."/>
            <person name="Grigoriev I.V."/>
        </authorList>
    </citation>
    <scope>NUCLEOTIDE SEQUENCE [LARGE SCALE GENOMIC DNA]</scope>
    <source>
        <strain evidence="12">CBS 339.88</strain>
    </source>
</reference>
<keyword evidence="12" id="KW-1185">Reference proteome</keyword>
<evidence type="ECO:0000256" key="7">
    <source>
        <dbReference type="ARBA" id="ARBA00023274"/>
    </source>
</evidence>
<proteinExistence type="inferred from homology"/>
<dbReference type="AlphaFoldDB" id="A0A067TP39"/>
<feature type="compositionally biased region" description="Basic and acidic residues" evidence="10">
    <location>
        <begin position="165"/>
        <end position="193"/>
    </location>
</feature>
<keyword evidence="7 9" id="KW-0687">Ribonucleoprotein</keyword>
<dbReference type="GO" id="GO:0030686">
    <property type="term" value="C:90S preribosome"/>
    <property type="evidence" value="ECO:0007669"/>
    <property type="project" value="TreeGrafter"/>
</dbReference>
<sequence length="405" mass="45990">MPRRPRPLHRTAPGKVATAEKQAKLSSSTVPKAASKIQFAEQDSGSEEGVVSSLDEDGSLSEEFEEGSSQDPGLYNESLRRAEDDEADADAPRIAQWEDDEVDFSQQEFEDEKAEADLSEKTLKNNLQDLPLGALRQAQRVLSQAEPESDSGSEGESGTDSNSEPEVRNTKGKGKEKIEKVEWSAKPRKDISKRSSKHAPTEVTSKRPVTRRRTVVEVPKIVPRDPRFLPTAGEFSAEKFHTQYSFLADNHRKELSTLRETLKQARKLLASSPRDLRSEREHEVYRLEQAIKRAESMVNKDRLDRVQRETLSKAKKEEQQKRTQGKGEWYLKKGEKQKLIMEARYEALAKEGGQRAVKKVIEKRQKKQSQKEKRSRPYAKGEESGSRKRGLEADAGWPNAKRRRV</sequence>
<feature type="compositionally biased region" description="Basic and acidic residues" evidence="10">
    <location>
        <begin position="379"/>
        <end position="392"/>
    </location>
</feature>
<name>A0A067TP39_GALM3</name>
<keyword evidence="5" id="KW-0175">Coiled coil</keyword>
<feature type="compositionally biased region" description="Basic and acidic residues" evidence="10">
    <location>
        <begin position="309"/>
        <end position="321"/>
    </location>
</feature>
<evidence type="ECO:0000256" key="3">
    <source>
        <dbReference type="ARBA" id="ARBA00022517"/>
    </source>
</evidence>
<organism evidence="11 12">
    <name type="scientific">Galerina marginata (strain CBS 339.88)</name>
    <dbReference type="NCBI Taxonomy" id="685588"/>
    <lineage>
        <taxon>Eukaryota</taxon>
        <taxon>Fungi</taxon>
        <taxon>Dikarya</taxon>
        <taxon>Basidiomycota</taxon>
        <taxon>Agaricomycotina</taxon>
        <taxon>Agaricomycetes</taxon>
        <taxon>Agaricomycetidae</taxon>
        <taxon>Agaricales</taxon>
        <taxon>Agaricineae</taxon>
        <taxon>Strophariaceae</taxon>
        <taxon>Galerina</taxon>
    </lineage>
</organism>
<dbReference type="PANTHER" id="PTHR21738:SF0">
    <property type="entry name" value="RIBOSOMAL RNA PROCESSING PROTEIN 36 HOMOLOG"/>
    <property type="match status" value="1"/>
</dbReference>
<evidence type="ECO:0000256" key="1">
    <source>
        <dbReference type="ARBA" id="ARBA00004604"/>
    </source>
</evidence>
<keyword evidence="6 9" id="KW-0539">Nucleus</keyword>
<evidence type="ECO:0000256" key="2">
    <source>
        <dbReference type="ARBA" id="ARBA00009418"/>
    </source>
</evidence>
<evidence type="ECO:0000256" key="9">
    <source>
        <dbReference type="RuleBase" id="RU368027"/>
    </source>
</evidence>
<dbReference type="EMBL" id="KL142367">
    <property type="protein sequence ID" value="KDR84945.1"/>
    <property type="molecule type" value="Genomic_DNA"/>
</dbReference>
<keyword evidence="4 9" id="KW-0698">rRNA processing</keyword>
<keyword evidence="3 9" id="KW-0690">Ribosome biogenesis</keyword>
<dbReference type="GO" id="GO:0000462">
    <property type="term" value="P:maturation of SSU-rRNA from tricistronic rRNA transcript (SSU-rRNA, 5.8S rRNA, LSU-rRNA)"/>
    <property type="evidence" value="ECO:0007669"/>
    <property type="project" value="TreeGrafter"/>
</dbReference>
<comment type="function">
    <text evidence="8 9">Component of the 90S pre-ribosome involved in the maturation of rRNAs. Required for early cleavages of the pre-RNAs in the 40S ribosomal subunit maturation pathway.</text>
</comment>
<evidence type="ECO:0000256" key="5">
    <source>
        <dbReference type="ARBA" id="ARBA00023054"/>
    </source>
</evidence>
<dbReference type="Proteomes" id="UP000027222">
    <property type="component" value="Unassembled WGS sequence"/>
</dbReference>
<feature type="compositionally biased region" description="Basic and acidic residues" evidence="10">
    <location>
        <begin position="350"/>
        <end position="363"/>
    </location>
</feature>
<dbReference type="InterPro" id="IPR009292">
    <property type="entry name" value="RRP36"/>
</dbReference>
<gene>
    <name evidence="11" type="ORF">GALMADRAFT_131709</name>
</gene>
<feature type="compositionally biased region" description="Acidic residues" evidence="10">
    <location>
        <begin position="54"/>
        <end position="68"/>
    </location>
</feature>
<feature type="compositionally biased region" description="Basic residues" evidence="10">
    <location>
        <begin position="364"/>
        <end position="377"/>
    </location>
</feature>
<feature type="region of interest" description="Disordered" evidence="10">
    <location>
        <begin position="309"/>
        <end position="329"/>
    </location>
</feature>
<dbReference type="PANTHER" id="PTHR21738">
    <property type="entry name" value="RIBOSOMAL RNA PROCESSING PROTEIN 36 HOMOLOG"/>
    <property type="match status" value="1"/>
</dbReference>
<evidence type="ECO:0000256" key="6">
    <source>
        <dbReference type="ARBA" id="ARBA00023242"/>
    </source>
</evidence>
<dbReference type="GO" id="GO:0005730">
    <property type="term" value="C:nucleolus"/>
    <property type="evidence" value="ECO:0007669"/>
    <property type="project" value="UniProtKB-SubCell"/>
</dbReference>
<evidence type="ECO:0000256" key="8">
    <source>
        <dbReference type="ARBA" id="ARBA00025053"/>
    </source>
</evidence>
<feature type="region of interest" description="Disordered" evidence="10">
    <location>
        <begin position="1"/>
        <end position="218"/>
    </location>
</feature>
<comment type="subcellular location">
    <subcellularLocation>
        <location evidence="1 9">Nucleus</location>
        <location evidence="1 9">Nucleolus</location>
    </subcellularLocation>
</comment>
<comment type="subunit">
    <text evidence="9">Associates with 90S and pre-40S pre-ribosomal particles.</text>
</comment>
<dbReference type="Pfam" id="PF06102">
    <property type="entry name" value="RRP36"/>
    <property type="match status" value="1"/>
</dbReference>
<feature type="compositionally biased region" description="Low complexity" evidence="10">
    <location>
        <begin position="154"/>
        <end position="164"/>
    </location>
</feature>